<evidence type="ECO:0000259" key="8">
    <source>
        <dbReference type="Pfam" id="PF01416"/>
    </source>
</evidence>
<dbReference type="Gene3D" id="3.30.70.580">
    <property type="entry name" value="Pseudouridine synthase I, catalytic domain, N-terminal subdomain"/>
    <property type="match status" value="1"/>
</dbReference>
<sequence>MADLNVEKQRIAMAVEFDGSAFHGWQKQDNAASVQAELQAALAAIEGDSVVTVAAGRTDSGVHAEAILVHGDVSAARWQRSHLAYLHGLNSKLPDTVRVIGVKAVKPDFHARFDCRERAYRYQIWNRNTLSAIHRWRHWWMPRELDVQVMQEAASYCLGTHDFSSLRASGCQAAHATRTINRLEIRKTGDAIEIEVAADAFLYHMVRNLVGNLVEVGVGKQSPDGFRELLAMCDRSKGAATAPAHGLYFIDAVYDGFSSRELIGRS</sequence>
<dbReference type="PANTHER" id="PTHR11142:SF0">
    <property type="entry name" value="TRNA PSEUDOURIDINE SYNTHASE-LIKE 1"/>
    <property type="match status" value="1"/>
</dbReference>
<evidence type="ECO:0000256" key="1">
    <source>
        <dbReference type="ARBA" id="ARBA00009375"/>
    </source>
</evidence>
<dbReference type="InterPro" id="IPR020094">
    <property type="entry name" value="TruA/RsuA/RluB/E/F_N"/>
</dbReference>
<dbReference type="Proteomes" id="UP000231701">
    <property type="component" value="Chromosome"/>
</dbReference>
<comment type="similarity">
    <text evidence="1 4 7">Belongs to the tRNA pseudouridine synthase TruA family.</text>
</comment>
<dbReference type="PANTHER" id="PTHR11142">
    <property type="entry name" value="PSEUDOURIDYLATE SYNTHASE"/>
    <property type="match status" value="1"/>
</dbReference>
<dbReference type="GO" id="GO:0003723">
    <property type="term" value="F:RNA binding"/>
    <property type="evidence" value="ECO:0007669"/>
    <property type="project" value="InterPro"/>
</dbReference>
<feature type="domain" description="Pseudouridine synthase I TruA alpha/beta" evidence="8">
    <location>
        <begin position="153"/>
        <end position="255"/>
    </location>
</feature>
<dbReference type="Gene3D" id="3.30.70.660">
    <property type="entry name" value="Pseudouridine synthase I, catalytic domain, C-terminal subdomain"/>
    <property type="match status" value="1"/>
</dbReference>
<dbReference type="OrthoDB" id="5289957at2"/>
<evidence type="ECO:0000256" key="7">
    <source>
        <dbReference type="RuleBase" id="RU003792"/>
    </source>
</evidence>
<dbReference type="EC" id="5.4.99.12" evidence="4"/>
<dbReference type="Pfam" id="PF01416">
    <property type="entry name" value="PseudoU_synth_1"/>
    <property type="match status" value="2"/>
</dbReference>
<evidence type="ECO:0000256" key="2">
    <source>
        <dbReference type="ARBA" id="ARBA00022694"/>
    </source>
</evidence>
<proteinExistence type="inferred from homology"/>
<evidence type="ECO:0000256" key="6">
    <source>
        <dbReference type="PIRSR" id="PIRSR001430-2"/>
    </source>
</evidence>
<dbReference type="NCBIfam" id="TIGR00071">
    <property type="entry name" value="hisT_truA"/>
    <property type="match status" value="1"/>
</dbReference>
<comment type="caution">
    <text evidence="4">Lacks conserved residue(s) required for the propagation of feature annotation.</text>
</comment>
<accession>A0A2K8L0V8</accession>
<keyword evidence="3 4" id="KW-0413">Isomerase</keyword>
<dbReference type="AlphaFoldDB" id="A0A2K8L0V8"/>
<organism evidence="9 10">
    <name type="scientific">Mariprofundus aestuarium</name>
    <dbReference type="NCBI Taxonomy" id="1921086"/>
    <lineage>
        <taxon>Bacteria</taxon>
        <taxon>Pseudomonadati</taxon>
        <taxon>Pseudomonadota</taxon>
        <taxon>Candidatius Mariprofundia</taxon>
        <taxon>Mariprofundales</taxon>
        <taxon>Mariprofundaceae</taxon>
        <taxon>Mariprofundus</taxon>
    </lineage>
</organism>
<keyword evidence="10" id="KW-1185">Reference proteome</keyword>
<dbReference type="CDD" id="cd02570">
    <property type="entry name" value="PseudoU_synth_EcTruA"/>
    <property type="match status" value="1"/>
</dbReference>
<comment type="function">
    <text evidence="4">Formation of pseudouridine at positions 38, 39 and 40 in the anticodon stem and loop of transfer RNAs.</text>
</comment>
<evidence type="ECO:0000256" key="5">
    <source>
        <dbReference type="PIRSR" id="PIRSR001430-1"/>
    </source>
</evidence>
<keyword evidence="2 4" id="KW-0819">tRNA processing</keyword>
<name>A0A2K8L0V8_MARES</name>
<feature type="active site" description="Nucleophile" evidence="4 5">
    <location>
        <position position="59"/>
    </location>
</feature>
<evidence type="ECO:0000256" key="4">
    <source>
        <dbReference type="HAMAP-Rule" id="MF_00171"/>
    </source>
</evidence>
<dbReference type="FunFam" id="3.30.70.580:FF:000001">
    <property type="entry name" value="tRNA pseudouridine synthase A"/>
    <property type="match status" value="1"/>
</dbReference>
<protein>
    <recommendedName>
        <fullName evidence="4">tRNA pseudouridine synthase A</fullName>
        <ecNumber evidence="4">5.4.99.12</ecNumber>
    </recommendedName>
    <alternativeName>
        <fullName evidence="4">tRNA pseudouridine(38-40) synthase</fullName>
    </alternativeName>
    <alternativeName>
        <fullName evidence="4">tRNA pseudouridylate synthase I</fullName>
    </alternativeName>
    <alternativeName>
        <fullName evidence="4">tRNA-uridine isomerase I</fullName>
    </alternativeName>
</protein>
<dbReference type="InterPro" id="IPR020097">
    <property type="entry name" value="PsdUridine_synth_TruA_a/b_dom"/>
</dbReference>
<dbReference type="PIRSF" id="PIRSF001430">
    <property type="entry name" value="tRNA_psdUrid_synth"/>
    <property type="match status" value="1"/>
</dbReference>
<dbReference type="GO" id="GO:0160147">
    <property type="term" value="F:tRNA pseudouridine(38-40) synthase activity"/>
    <property type="evidence" value="ECO:0007669"/>
    <property type="project" value="UniProtKB-EC"/>
</dbReference>
<feature type="domain" description="Pseudouridine synthase I TruA alpha/beta" evidence="8">
    <location>
        <begin position="13"/>
        <end position="114"/>
    </location>
</feature>
<evidence type="ECO:0000313" key="9">
    <source>
        <dbReference type="EMBL" id="ATX79441.1"/>
    </source>
</evidence>
<dbReference type="SUPFAM" id="SSF55120">
    <property type="entry name" value="Pseudouridine synthase"/>
    <property type="match status" value="1"/>
</dbReference>
<evidence type="ECO:0000256" key="3">
    <source>
        <dbReference type="ARBA" id="ARBA00023235"/>
    </source>
</evidence>
<gene>
    <name evidence="4" type="primary">truA</name>
    <name evidence="9" type="ORF">Ga0123461_1022</name>
</gene>
<comment type="subunit">
    <text evidence="4">Homodimer.</text>
</comment>
<dbReference type="InterPro" id="IPR020095">
    <property type="entry name" value="PsdUridine_synth_TruA_C"/>
</dbReference>
<dbReference type="InterPro" id="IPR020103">
    <property type="entry name" value="PsdUridine_synth_cat_dom_sf"/>
</dbReference>
<dbReference type="RefSeq" id="WP_100277334.1">
    <property type="nucleotide sequence ID" value="NZ_CP018799.1"/>
</dbReference>
<dbReference type="GO" id="GO:0031119">
    <property type="term" value="P:tRNA pseudouridine synthesis"/>
    <property type="evidence" value="ECO:0007669"/>
    <property type="project" value="UniProtKB-UniRule"/>
</dbReference>
<reference evidence="9 10" key="1">
    <citation type="submission" date="2016-12" db="EMBL/GenBank/DDBJ databases">
        <title>Isolation and genomic insights into novel planktonic Zetaproteobacteria from stratified waters of the Chesapeake Bay.</title>
        <authorList>
            <person name="McAllister S.M."/>
            <person name="Kato S."/>
            <person name="Chan C.S."/>
            <person name="Chiu B.K."/>
            <person name="Field E.K."/>
        </authorList>
    </citation>
    <scope>NUCLEOTIDE SEQUENCE [LARGE SCALE GENOMIC DNA]</scope>
    <source>
        <strain evidence="9 10">CP-5</strain>
    </source>
</reference>
<comment type="catalytic activity">
    <reaction evidence="4 7">
        <text>uridine(38/39/40) in tRNA = pseudouridine(38/39/40) in tRNA</text>
        <dbReference type="Rhea" id="RHEA:22376"/>
        <dbReference type="Rhea" id="RHEA-COMP:10085"/>
        <dbReference type="Rhea" id="RHEA-COMP:10087"/>
        <dbReference type="ChEBI" id="CHEBI:65314"/>
        <dbReference type="ChEBI" id="CHEBI:65315"/>
        <dbReference type="EC" id="5.4.99.12"/>
    </reaction>
</comment>
<dbReference type="KEGG" id="maes:Ga0123461_1022"/>
<evidence type="ECO:0000313" key="10">
    <source>
        <dbReference type="Proteomes" id="UP000231701"/>
    </source>
</evidence>
<dbReference type="EMBL" id="CP018799">
    <property type="protein sequence ID" value="ATX79441.1"/>
    <property type="molecule type" value="Genomic_DNA"/>
</dbReference>
<feature type="binding site" evidence="4 6">
    <location>
        <position position="120"/>
    </location>
    <ligand>
        <name>substrate</name>
    </ligand>
</feature>
<dbReference type="InterPro" id="IPR001406">
    <property type="entry name" value="PsdUridine_synth_TruA"/>
</dbReference>
<dbReference type="HAMAP" id="MF_00171">
    <property type="entry name" value="TruA"/>
    <property type="match status" value="1"/>
</dbReference>